<keyword evidence="8" id="KW-0804">Transcription</keyword>
<gene>
    <name evidence="13" type="ORF">C5167_039479</name>
</gene>
<dbReference type="GO" id="GO:0003677">
    <property type="term" value="F:DNA binding"/>
    <property type="evidence" value="ECO:0007669"/>
    <property type="project" value="UniProtKB-KW"/>
</dbReference>
<dbReference type="PANTHER" id="PTHR46481">
    <property type="entry name" value="ZINC FINGER BED DOMAIN-CONTAINING PROTEIN 4"/>
    <property type="match status" value="1"/>
</dbReference>
<evidence type="ECO:0000256" key="6">
    <source>
        <dbReference type="ARBA" id="ARBA00023015"/>
    </source>
</evidence>
<dbReference type="Proteomes" id="UP000316621">
    <property type="component" value="Chromosome 1"/>
</dbReference>
<keyword evidence="9" id="KW-0539">Nucleus</keyword>
<evidence type="ECO:0000256" key="11">
    <source>
        <dbReference type="SAM" id="MobiDB-lite"/>
    </source>
</evidence>
<dbReference type="GO" id="GO:0009791">
    <property type="term" value="P:post-embryonic development"/>
    <property type="evidence" value="ECO:0007669"/>
    <property type="project" value="UniProtKB-ARBA"/>
</dbReference>
<dbReference type="GO" id="GO:0008270">
    <property type="term" value="F:zinc ion binding"/>
    <property type="evidence" value="ECO:0007669"/>
    <property type="project" value="UniProtKB-KW"/>
</dbReference>
<dbReference type="InterPro" id="IPR052035">
    <property type="entry name" value="ZnF_BED_domain_contain"/>
</dbReference>
<dbReference type="Pfam" id="PF02892">
    <property type="entry name" value="zf-BED"/>
    <property type="match status" value="1"/>
</dbReference>
<evidence type="ECO:0000256" key="8">
    <source>
        <dbReference type="ARBA" id="ARBA00023163"/>
    </source>
</evidence>
<evidence type="ECO:0000256" key="10">
    <source>
        <dbReference type="PROSITE-ProRule" id="PRU00027"/>
    </source>
</evidence>
<dbReference type="EMBL" id="CM010715">
    <property type="protein sequence ID" value="RZC46531.1"/>
    <property type="molecule type" value="Genomic_DNA"/>
</dbReference>
<dbReference type="GO" id="GO:0046983">
    <property type="term" value="F:protein dimerization activity"/>
    <property type="evidence" value="ECO:0007669"/>
    <property type="project" value="InterPro"/>
</dbReference>
<evidence type="ECO:0000256" key="2">
    <source>
        <dbReference type="ARBA" id="ARBA00011738"/>
    </source>
</evidence>
<keyword evidence="5" id="KW-0862">Zinc</keyword>
<evidence type="ECO:0000256" key="1">
    <source>
        <dbReference type="ARBA" id="ARBA00004123"/>
    </source>
</evidence>
<sequence>MDVSDLVETTPTSNVTDSQLPSPATGGTKKRKLTSIVWKGFEQIEEVDPDDPQKIKRLKLAQCKICDRKFSGDPKAGTSHLKRHMDSCLKKNQSADETQTLIAPIGSVDKSHTGEHISELLIQKLSNDWGISMKIFSLSLDNASANTVSVQRIKVMLPDLPSKGDLFHVRCCCHILHLFIDDSRKKVKDFQEMISHVKSSVEFIFASSVRYDQFRALCTSMGLKPKKLQLDVKHRWNTTYFMLKDALPYRSVISSFLADRTCSDLTDYDWDIAELLCKFLKPFYDATKHFSGVDYVTSNSVLNYLFRIGRVLQKHRHMNHLKDIIVVMEKKFVKYWGETPILFGIGCILDPRLNLIGLETTLADIQSCFSTSAHVIRCHAEQKSLIVAKLKSLFEEYAIMLNEQMQNGSSINSISNGNQPPLQSVLQKQEETISDDEDDSFWQSRSQNRRDPLSSASEELTRYFAYPEPATFEDMKNFDILGWWKANEKRYPVLSCIARDVLAVPVSTVASESAFSLGKRVLSDYRSSLTPQMLECCVFLKDWWKAELKNRMMTLDPLNDDITPVDDENDVSESSCVSLRLGQAMGSKFLMLPGPACPGGLPGPMYTPSIITEFIEDIVKLIGYKYNAYGRIGHTRACSSNHNNTHGSGNQKEPLDSIYLS</sequence>
<keyword evidence="6" id="KW-0805">Transcription regulation</keyword>
<feature type="domain" description="BED-type" evidence="12">
    <location>
        <begin position="32"/>
        <end position="100"/>
    </location>
</feature>
<dbReference type="InterPro" id="IPR012337">
    <property type="entry name" value="RNaseH-like_sf"/>
</dbReference>
<dbReference type="Pfam" id="PF14372">
    <property type="entry name" value="hAT-like_RNase-H"/>
    <property type="match status" value="1"/>
</dbReference>
<feature type="compositionally biased region" description="Low complexity" evidence="11">
    <location>
        <begin position="639"/>
        <end position="650"/>
    </location>
</feature>
<dbReference type="PROSITE" id="PS50808">
    <property type="entry name" value="ZF_BED"/>
    <property type="match status" value="1"/>
</dbReference>
<name>A0A4Y7IFQ6_PAPSO</name>
<evidence type="ECO:0000256" key="7">
    <source>
        <dbReference type="ARBA" id="ARBA00023125"/>
    </source>
</evidence>
<evidence type="ECO:0000256" key="9">
    <source>
        <dbReference type="ARBA" id="ARBA00023242"/>
    </source>
</evidence>
<accession>A0A4Y7IFQ6</accession>
<proteinExistence type="predicted"/>
<dbReference type="Gramene" id="RZC46531">
    <property type="protein sequence ID" value="RZC46531"/>
    <property type="gene ID" value="C5167_039479"/>
</dbReference>
<dbReference type="SMART" id="SM00614">
    <property type="entry name" value="ZnF_BED"/>
    <property type="match status" value="1"/>
</dbReference>
<evidence type="ECO:0000256" key="5">
    <source>
        <dbReference type="ARBA" id="ARBA00022833"/>
    </source>
</evidence>
<feature type="region of interest" description="Disordered" evidence="11">
    <location>
        <begin position="1"/>
        <end position="29"/>
    </location>
</feature>
<dbReference type="AlphaFoldDB" id="A0A4Y7IFQ6"/>
<reference evidence="13 14" key="1">
    <citation type="journal article" date="2018" name="Science">
        <title>The opium poppy genome and morphinan production.</title>
        <authorList>
            <person name="Guo L."/>
            <person name="Winzer T."/>
            <person name="Yang X."/>
            <person name="Li Y."/>
            <person name="Ning Z."/>
            <person name="He Z."/>
            <person name="Teodor R."/>
            <person name="Lu Y."/>
            <person name="Bowser T.A."/>
            <person name="Graham I.A."/>
            <person name="Ye K."/>
        </authorList>
    </citation>
    <scope>NUCLEOTIDE SEQUENCE [LARGE SCALE GENOMIC DNA]</scope>
    <source>
        <strain evidence="14">cv. HN1</strain>
        <tissue evidence="13">Leaves</tissue>
    </source>
</reference>
<feature type="compositionally biased region" description="Polar residues" evidence="11">
    <location>
        <begin position="7"/>
        <end position="22"/>
    </location>
</feature>
<feature type="region of interest" description="Disordered" evidence="11">
    <location>
        <begin position="639"/>
        <end position="661"/>
    </location>
</feature>
<evidence type="ECO:0000313" key="13">
    <source>
        <dbReference type="EMBL" id="RZC46531.1"/>
    </source>
</evidence>
<protein>
    <recommendedName>
        <fullName evidence="12">BED-type domain-containing protein</fullName>
    </recommendedName>
</protein>
<dbReference type="InterPro" id="IPR025525">
    <property type="entry name" value="hAT-like_transposase_RNase-H"/>
</dbReference>
<keyword evidence="3" id="KW-0479">Metal-binding</keyword>
<dbReference type="InterPro" id="IPR036236">
    <property type="entry name" value="Znf_C2H2_sf"/>
</dbReference>
<evidence type="ECO:0000259" key="12">
    <source>
        <dbReference type="PROSITE" id="PS50808"/>
    </source>
</evidence>
<comment type="subunit">
    <text evidence="2">Homodimer.</text>
</comment>
<organism evidence="13 14">
    <name type="scientific">Papaver somniferum</name>
    <name type="common">Opium poppy</name>
    <dbReference type="NCBI Taxonomy" id="3469"/>
    <lineage>
        <taxon>Eukaryota</taxon>
        <taxon>Viridiplantae</taxon>
        <taxon>Streptophyta</taxon>
        <taxon>Embryophyta</taxon>
        <taxon>Tracheophyta</taxon>
        <taxon>Spermatophyta</taxon>
        <taxon>Magnoliopsida</taxon>
        <taxon>Ranunculales</taxon>
        <taxon>Papaveraceae</taxon>
        <taxon>Papaveroideae</taxon>
        <taxon>Papaver</taxon>
    </lineage>
</organism>
<dbReference type="GO" id="GO:0005634">
    <property type="term" value="C:nucleus"/>
    <property type="evidence" value="ECO:0007669"/>
    <property type="project" value="UniProtKB-SubCell"/>
</dbReference>
<feature type="region of interest" description="Disordered" evidence="11">
    <location>
        <begin position="420"/>
        <end position="454"/>
    </location>
</feature>
<evidence type="ECO:0000256" key="4">
    <source>
        <dbReference type="ARBA" id="ARBA00022771"/>
    </source>
</evidence>
<keyword evidence="7" id="KW-0238">DNA-binding</keyword>
<keyword evidence="14" id="KW-1185">Reference proteome</keyword>
<comment type="subcellular location">
    <subcellularLocation>
        <location evidence="1">Nucleus</location>
    </subcellularLocation>
</comment>
<evidence type="ECO:0000313" key="14">
    <source>
        <dbReference type="Proteomes" id="UP000316621"/>
    </source>
</evidence>
<evidence type="ECO:0000256" key="3">
    <source>
        <dbReference type="ARBA" id="ARBA00022723"/>
    </source>
</evidence>
<dbReference type="SUPFAM" id="SSF53098">
    <property type="entry name" value="Ribonuclease H-like"/>
    <property type="match status" value="1"/>
</dbReference>
<dbReference type="Pfam" id="PF05699">
    <property type="entry name" value="Dimer_Tnp_hAT"/>
    <property type="match status" value="1"/>
</dbReference>
<keyword evidence="4 10" id="KW-0863">Zinc-finger</keyword>
<dbReference type="PANTHER" id="PTHR46481:SF10">
    <property type="entry name" value="ZINC FINGER BED DOMAIN-CONTAINING PROTEIN 39"/>
    <property type="match status" value="1"/>
</dbReference>
<dbReference type="InterPro" id="IPR003656">
    <property type="entry name" value="Znf_BED"/>
</dbReference>
<dbReference type="SUPFAM" id="SSF57667">
    <property type="entry name" value="beta-beta-alpha zinc fingers"/>
    <property type="match status" value="1"/>
</dbReference>
<dbReference type="InterPro" id="IPR008906">
    <property type="entry name" value="HATC_C_dom"/>
</dbReference>